<feature type="non-terminal residue" evidence="1">
    <location>
        <position position="1"/>
    </location>
</feature>
<accession>A0A2T2NMZ9</accession>
<evidence type="ECO:0000313" key="1">
    <source>
        <dbReference type="EMBL" id="PSN66656.1"/>
    </source>
</evidence>
<dbReference type="Proteomes" id="UP000240883">
    <property type="component" value="Unassembled WGS sequence"/>
</dbReference>
<organism evidence="1 2">
    <name type="scientific">Corynespora cassiicola Philippines</name>
    <dbReference type="NCBI Taxonomy" id="1448308"/>
    <lineage>
        <taxon>Eukaryota</taxon>
        <taxon>Fungi</taxon>
        <taxon>Dikarya</taxon>
        <taxon>Ascomycota</taxon>
        <taxon>Pezizomycotina</taxon>
        <taxon>Dothideomycetes</taxon>
        <taxon>Pleosporomycetidae</taxon>
        <taxon>Pleosporales</taxon>
        <taxon>Corynesporascaceae</taxon>
        <taxon>Corynespora</taxon>
    </lineage>
</organism>
<dbReference type="AlphaFoldDB" id="A0A2T2NMZ9"/>
<reference evidence="1 2" key="1">
    <citation type="journal article" date="2018" name="Front. Microbiol.">
        <title>Genome-Wide Analysis of Corynespora cassiicola Leaf Fall Disease Putative Effectors.</title>
        <authorList>
            <person name="Lopez D."/>
            <person name="Ribeiro S."/>
            <person name="Label P."/>
            <person name="Fumanal B."/>
            <person name="Venisse J.S."/>
            <person name="Kohler A."/>
            <person name="de Oliveira R.R."/>
            <person name="Labutti K."/>
            <person name="Lipzen A."/>
            <person name="Lail K."/>
            <person name="Bauer D."/>
            <person name="Ohm R.A."/>
            <person name="Barry K.W."/>
            <person name="Spatafora J."/>
            <person name="Grigoriev I.V."/>
            <person name="Martin F.M."/>
            <person name="Pujade-Renaud V."/>
        </authorList>
    </citation>
    <scope>NUCLEOTIDE SEQUENCE [LARGE SCALE GENOMIC DNA]</scope>
    <source>
        <strain evidence="1 2">Philippines</strain>
    </source>
</reference>
<name>A0A2T2NMZ9_CORCC</name>
<gene>
    <name evidence="1" type="ORF">BS50DRAFT_666580</name>
</gene>
<keyword evidence="2" id="KW-1185">Reference proteome</keyword>
<sequence length="261" mass="27237">GSSVAVKVGCGLSPSKRLRVCGGRWFSSPAGALTILISGQTQPQIPRAGDQCPEGMVMGARRRCPRHKAPVAQPPWSDARSVAHKWPQPQQDAADVMPCRCMPGALARRLLCLSGGPRWPVAGGWDLMRLGRGVGVCGYIPQGKAAGARAGALGKTAGVAVCTCCCGLLLAAAPAPAVPAPAVPALALAHAKTSPDVTLARSGRRLPCAFGSTLLVPRHQPTHGRPLARPSCQRDDHCARKGGLLFTLARLCFLWRLSQSS</sequence>
<dbReference type="EMBL" id="KZ678135">
    <property type="protein sequence ID" value="PSN66656.1"/>
    <property type="molecule type" value="Genomic_DNA"/>
</dbReference>
<evidence type="ECO:0000313" key="2">
    <source>
        <dbReference type="Proteomes" id="UP000240883"/>
    </source>
</evidence>
<protein>
    <submittedName>
        <fullName evidence="1">Uncharacterized protein</fullName>
    </submittedName>
</protein>
<proteinExistence type="predicted"/>